<protein>
    <recommendedName>
        <fullName evidence="15">Ig-like domain-containing protein</fullName>
    </recommendedName>
</protein>
<dbReference type="Gene3D" id="4.10.400.10">
    <property type="entry name" value="Low-density Lipoprotein Receptor"/>
    <property type="match status" value="1"/>
</dbReference>
<dbReference type="PROSITE" id="PS01209">
    <property type="entry name" value="LDLRA_1"/>
    <property type="match status" value="1"/>
</dbReference>
<dbReference type="SMART" id="SM00192">
    <property type="entry name" value="LDLa"/>
    <property type="match status" value="2"/>
</dbReference>
<feature type="compositionally biased region" description="Acidic residues" evidence="14">
    <location>
        <begin position="79"/>
        <end position="101"/>
    </location>
</feature>
<dbReference type="CDD" id="cd00112">
    <property type="entry name" value="LDLa"/>
    <property type="match status" value="2"/>
</dbReference>
<dbReference type="GO" id="GO:0042130">
    <property type="term" value="P:negative regulation of T cell proliferation"/>
    <property type="evidence" value="ECO:0007669"/>
    <property type="project" value="TreeGrafter"/>
</dbReference>
<dbReference type="SMART" id="SM00408">
    <property type="entry name" value="IGc2"/>
    <property type="match status" value="2"/>
</dbReference>
<dbReference type="Proteomes" id="UP001239994">
    <property type="component" value="Unassembled WGS sequence"/>
</dbReference>
<evidence type="ECO:0000313" key="17">
    <source>
        <dbReference type="Proteomes" id="UP001239994"/>
    </source>
</evidence>
<evidence type="ECO:0000256" key="11">
    <source>
        <dbReference type="ARBA" id="ARBA00023180"/>
    </source>
</evidence>
<dbReference type="GO" id="GO:0009897">
    <property type="term" value="C:external side of plasma membrane"/>
    <property type="evidence" value="ECO:0007669"/>
    <property type="project" value="TreeGrafter"/>
</dbReference>
<dbReference type="PROSITE" id="PS50068">
    <property type="entry name" value="LDLRA_2"/>
    <property type="match status" value="2"/>
</dbReference>
<dbReference type="InterPro" id="IPR036179">
    <property type="entry name" value="Ig-like_dom_sf"/>
</dbReference>
<evidence type="ECO:0000256" key="8">
    <source>
        <dbReference type="ARBA" id="ARBA00023136"/>
    </source>
</evidence>
<dbReference type="InterPro" id="IPR007110">
    <property type="entry name" value="Ig-like_dom"/>
</dbReference>
<keyword evidence="9 13" id="KW-1015">Disulfide bond</keyword>
<dbReference type="InterPro" id="IPR013106">
    <property type="entry name" value="Ig_V-set"/>
</dbReference>
<evidence type="ECO:0000256" key="14">
    <source>
        <dbReference type="SAM" id="MobiDB-lite"/>
    </source>
</evidence>
<evidence type="ECO:0000256" key="6">
    <source>
        <dbReference type="ARBA" id="ARBA00022737"/>
    </source>
</evidence>
<comment type="caution">
    <text evidence="16">The sequence shown here is derived from an EMBL/GenBank/DDBJ whole genome shotgun (WGS) entry which is preliminary data.</text>
</comment>
<name>A0AAD9E465_9TELE</name>
<keyword evidence="7" id="KW-1133">Transmembrane helix</keyword>
<accession>A0AAD9E465</accession>
<dbReference type="InterPro" id="IPR003598">
    <property type="entry name" value="Ig_sub2"/>
</dbReference>
<dbReference type="GO" id="GO:0031295">
    <property type="term" value="P:T cell costimulation"/>
    <property type="evidence" value="ECO:0007669"/>
    <property type="project" value="TreeGrafter"/>
</dbReference>
<keyword evidence="6" id="KW-0677">Repeat</keyword>
<dbReference type="FunFam" id="4.10.400.10:FF:000024">
    <property type="entry name" value="Low-density lipoprotein RecePtor related"/>
    <property type="match status" value="1"/>
</dbReference>
<dbReference type="SUPFAM" id="SSF57424">
    <property type="entry name" value="LDL receptor-like module"/>
    <property type="match status" value="2"/>
</dbReference>
<evidence type="ECO:0000256" key="13">
    <source>
        <dbReference type="PROSITE-ProRule" id="PRU00124"/>
    </source>
</evidence>
<dbReference type="InterPro" id="IPR013783">
    <property type="entry name" value="Ig-like_fold"/>
</dbReference>
<dbReference type="InterPro" id="IPR023415">
    <property type="entry name" value="LDLR_class-A_CS"/>
</dbReference>
<feature type="domain" description="Ig-like" evidence="15">
    <location>
        <begin position="243"/>
        <end position="324"/>
    </location>
</feature>
<sequence>CDPVREHRCGDGRCIPSEWLCDGDHDCLDNSDELNCSCKAQDLLECENGQCIPSAFYCDGDNDCKDGSDEENCTKQLEITDDDDEDNGDEDDGDNEDDDRDYDGGCTTLNFFELHIIGSPGESALLSCHCPYEEENITDGVIWTYEPLEPFGLFGRFGRFRPFGPPLEAKDRTAVSNERGPYTGRVCIFDQTPSSNRSLLISNLTRNDQGQYLCGDSSYVILIVTGCSLSENQQHVEISRSPGESVFLPCSCTDLEEEPVRIEWRSPHHEDLHSTELSHRYSGRVQMFNENFPGNLSLLISNLTKEDHGLYSCWINHNQHRNFSLTVKVGHDRSRICMRKPERGAAHHMISIHQSRGIVPVLSVTLTVHILTYKP</sequence>
<comment type="subcellular location">
    <subcellularLocation>
        <location evidence="1">Cell membrane</location>
        <topology evidence="1">Single-pass type I membrane protein</topology>
    </subcellularLocation>
</comment>
<evidence type="ECO:0000256" key="9">
    <source>
        <dbReference type="ARBA" id="ARBA00023157"/>
    </source>
</evidence>
<dbReference type="SUPFAM" id="SSF48726">
    <property type="entry name" value="Immunoglobulin"/>
    <property type="match status" value="2"/>
</dbReference>
<dbReference type="EMBL" id="JAROKS010000005">
    <property type="protein sequence ID" value="KAK1803748.1"/>
    <property type="molecule type" value="Genomic_DNA"/>
</dbReference>
<evidence type="ECO:0000256" key="2">
    <source>
        <dbReference type="ARBA" id="ARBA00009939"/>
    </source>
</evidence>
<keyword evidence="8" id="KW-0472">Membrane</keyword>
<organism evidence="16 17">
    <name type="scientific">Electrophorus voltai</name>
    <dbReference type="NCBI Taxonomy" id="2609070"/>
    <lineage>
        <taxon>Eukaryota</taxon>
        <taxon>Metazoa</taxon>
        <taxon>Chordata</taxon>
        <taxon>Craniata</taxon>
        <taxon>Vertebrata</taxon>
        <taxon>Euteleostomi</taxon>
        <taxon>Actinopterygii</taxon>
        <taxon>Neopterygii</taxon>
        <taxon>Teleostei</taxon>
        <taxon>Ostariophysi</taxon>
        <taxon>Gymnotiformes</taxon>
        <taxon>Gymnotoidei</taxon>
        <taxon>Gymnotidae</taxon>
        <taxon>Electrophorus</taxon>
    </lineage>
</organism>
<evidence type="ECO:0000256" key="5">
    <source>
        <dbReference type="ARBA" id="ARBA00022729"/>
    </source>
</evidence>
<evidence type="ECO:0000256" key="3">
    <source>
        <dbReference type="ARBA" id="ARBA00022475"/>
    </source>
</evidence>
<dbReference type="PANTHER" id="PTHR25466:SF14">
    <property type="entry name" value="BUTYROPHILIN SUBFAMILY 2 MEMBER A2-LIKE-RELATED"/>
    <property type="match status" value="1"/>
</dbReference>
<dbReference type="InterPro" id="IPR051713">
    <property type="entry name" value="T-cell_Activation_Regulation"/>
</dbReference>
<dbReference type="Pfam" id="PF07686">
    <property type="entry name" value="V-set"/>
    <property type="match status" value="2"/>
</dbReference>
<evidence type="ECO:0000256" key="4">
    <source>
        <dbReference type="ARBA" id="ARBA00022692"/>
    </source>
</evidence>
<feature type="non-terminal residue" evidence="16">
    <location>
        <position position="375"/>
    </location>
</feature>
<keyword evidence="4" id="KW-0812">Transmembrane</keyword>
<dbReference type="InterPro" id="IPR036055">
    <property type="entry name" value="LDL_receptor-like_sf"/>
</dbReference>
<dbReference type="Pfam" id="PF00057">
    <property type="entry name" value="Ldl_recept_a"/>
    <property type="match status" value="2"/>
</dbReference>
<dbReference type="GO" id="GO:0006955">
    <property type="term" value="P:immune response"/>
    <property type="evidence" value="ECO:0007669"/>
    <property type="project" value="TreeGrafter"/>
</dbReference>
<dbReference type="SMART" id="SM00409">
    <property type="entry name" value="IG"/>
    <property type="match status" value="2"/>
</dbReference>
<keyword evidence="11" id="KW-0325">Glycoprotein</keyword>
<keyword evidence="10" id="KW-0675">Receptor</keyword>
<dbReference type="PROSITE" id="PS50835">
    <property type="entry name" value="IG_LIKE"/>
    <property type="match status" value="1"/>
</dbReference>
<reference evidence="16" key="1">
    <citation type="submission" date="2023-03" db="EMBL/GenBank/DDBJ databases">
        <title>Electrophorus voltai genome.</title>
        <authorList>
            <person name="Bian C."/>
        </authorList>
    </citation>
    <scope>NUCLEOTIDE SEQUENCE</scope>
    <source>
        <strain evidence="16">CB-2022</strain>
        <tissue evidence="16">Muscle</tissue>
    </source>
</reference>
<dbReference type="Gene3D" id="4.10.1220.10">
    <property type="entry name" value="EGF-type module"/>
    <property type="match status" value="1"/>
</dbReference>
<dbReference type="GO" id="GO:0071222">
    <property type="term" value="P:cellular response to lipopolysaccharide"/>
    <property type="evidence" value="ECO:0007669"/>
    <property type="project" value="TreeGrafter"/>
</dbReference>
<dbReference type="PRINTS" id="PR00261">
    <property type="entry name" value="LDLRECEPTOR"/>
</dbReference>
<evidence type="ECO:0000256" key="1">
    <source>
        <dbReference type="ARBA" id="ARBA00004251"/>
    </source>
</evidence>
<evidence type="ECO:0000256" key="10">
    <source>
        <dbReference type="ARBA" id="ARBA00023170"/>
    </source>
</evidence>
<proteinExistence type="inferred from homology"/>
<evidence type="ECO:0000256" key="7">
    <source>
        <dbReference type="ARBA" id="ARBA00022989"/>
    </source>
</evidence>
<keyword evidence="5" id="KW-0732">Signal</keyword>
<dbReference type="Gene3D" id="2.60.40.10">
    <property type="entry name" value="Immunoglobulins"/>
    <property type="match status" value="2"/>
</dbReference>
<feature type="disulfide bond" evidence="13">
    <location>
        <begin position="58"/>
        <end position="73"/>
    </location>
</feature>
<dbReference type="PANTHER" id="PTHR25466">
    <property type="entry name" value="T-LYMPHOCYTE ACTIVATION ANTIGEN"/>
    <property type="match status" value="1"/>
</dbReference>
<gene>
    <name evidence="16" type="ORF">P4O66_020763</name>
</gene>
<keyword evidence="12" id="KW-0393">Immunoglobulin domain</keyword>
<dbReference type="GO" id="GO:0042102">
    <property type="term" value="P:positive regulation of T cell proliferation"/>
    <property type="evidence" value="ECO:0007669"/>
    <property type="project" value="TreeGrafter"/>
</dbReference>
<feature type="disulfide bond" evidence="13">
    <location>
        <begin position="46"/>
        <end position="64"/>
    </location>
</feature>
<feature type="disulfide bond" evidence="13">
    <location>
        <begin position="21"/>
        <end position="36"/>
    </location>
</feature>
<comment type="similarity">
    <text evidence="2">Belongs to the LDLR family.</text>
</comment>
<dbReference type="InterPro" id="IPR003599">
    <property type="entry name" value="Ig_sub"/>
</dbReference>
<evidence type="ECO:0000313" key="16">
    <source>
        <dbReference type="EMBL" id="KAK1803748.1"/>
    </source>
</evidence>
<evidence type="ECO:0000259" key="15">
    <source>
        <dbReference type="PROSITE" id="PS50835"/>
    </source>
</evidence>
<feature type="region of interest" description="Disordered" evidence="14">
    <location>
        <begin position="76"/>
        <end position="101"/>
    </location>
</feature>
<dbReference type="GO" id="GO:0007166">
    <property type="term" value="P:cell surface receptor signaling pathway"/>
    <property type="evidence" value="ECO:0007669"/>
    <property type="project" value="TreeGrafter"/>
</dbReference>
<dbReference type="AlphaFoldDB" id="A0AAD9E465"/>
<feature type="disulfide bond" evidence="13">
    <location>
        <begin position="9"/>
        <end position="27"/>
    </location>
</feature>
<comment type="caution">
    <text evidence="13">Lacks conserved residue(s) required for the propagation of feature annotation.</text>
</comment>
<dbReference type="InterPro" id="IPR002172">
    <property type="entry name" value="LDrepeatLR_classA_rpt"/>
</dbReference>
<evidence type="ECO:0000256" key="12">
    <source>
        <dbReference type="ARBA" id="ARBA00023319"/>
    </source>
</evidence>
<keyword evidence="3" id="KW-1003">Cell membrane</keyword>
<keyword evidence="17" id="KW-1185">Reference proteome</keyword>